<evidence type="ECO:0000256" key="12">
    <source>
        <dbReference type="SAM" id="Phobius"/>
    </source>
</evidence>
<keyword evidence="4 12" id="KW-0812">Transmembrane</keyword>
<dbReference type="Proteomes" id="UP000018467">
    <property type="component" value="Unassembled WGS sequence"/>
</dbReference>
<evidence type="ECO:0000256" key="1">
    <source>
        <dbReference type="ARBA" id="ARBA00004141"/>
    </source>
</evidence>
<dbReference type="FunFam" id="3.40.50.720:FF:000034">
    <property type="entry name" value="Potassium channel subfamily T member 1"/>
    <property type="match status" value="1"/>
</dbReference>
<name>A0A3B1IRM8_ASTMX</name>
<evidence type="ECO:0000256" key="3">
    <source>
        <dbReference type="ARBA" id="ARBA00022538"/>
    </source>
</evidence>
<dbReference type="PANTHER" id="PTHR10027">
    <property type="entry name" value="CALCIUM-ACTIVATED POTASSIUM CHANNEL ALPHA CHAIN"/>
    <property type="match status" value="1"/>
</dbReference>
<feature type="compositionally biased region" description="Polar residues" evidence="11">
    <location>
        <begin position="1015"/>
        <end position="1030"/>
    </location>
</feature>
<feature type="domain" description="RCK N-terminal" evidence="13">
    <location>
        <begin position="612"/>
        <end position="751"/>
    </location>
</feature>
<dbReference type="Pfam" id="PF22614">
    <property type="entry name" value="Slo-like_RCK"/>
    <property type="match status" value="2"/>
</dbReference>
<accession>A0A3B1IRM8</accession>
<keyword evidence="15" id="KW-1185">Reference proteome</keyword>
<evidence type="ECO:0000256" key="9">
    <source>
        <dbReference type="ARBA" id="ARBA00023136"/>
    </source>
</evidence>
<reference evidence="15" key="2">
    <citation type="journal article" date="2014" name="Nat. Commun.">
        <title>The cavefish genome reveals candidate genes for eye loss.</title>
        <authorList>
            <person name="McGaugh S.E."/>
            <person name="Gross J.B."/>
            <person name="Aken B."/>
            <person name="Blin M."/>
            <person name="Borowsky R."/>
            <person name="Chalopin D."/>
            <person name="Hinaux H."/>
            <person name="Jeffery W.R."/>
            <person name="Keene A."/>
            <person name="Ma L."/>
            <person name="Minx P."/>
            <person name="Murphy D."/>
            <person name="O'Quin K.E."/>
            <person name="Retaux S."/>
            <person name="Rohner N."/>
            <person name="Searle S.M."/>
            <person name="Stahl B.A."/>
            <person name="Tabin C."/>
            <person name="Volff J.N."/>
            <person name="Yoshizawa M."/>
            <person name="Warren W.C."/>
        </authorList>
    </citation>
    <scope>NUCLEOTIDE SEQUENCE [LARGE SCALE GENOMIC DNA]</scope>
    <source>
        <strain evidence="15">female</strain>
    </source>
</reference>
<dbReference type="InterPro" id="IPR003929">
    <property type="entry name" value="K_chnl_BK_asu"/>
</dbReference>
<dbReference type="PANTHER" id="PTHR10027:SF9">
    <property type="entry name" value="POTASSIUM CHANNEL SUBFAMILY T MEMBER 2"/>
    <property type="match status" value="1"/>
</dbReference>
<dbReference type="FunFam" id="3.40.50.720:FF:000011">
    <property type="entry name" value="Potassium channel subfamily T member 1"/>
    <property type="match status" value="1"/>
</dbReference>
<dbReference type="InterPro" id="IPR047871">
    <property type="entry name" value="K_chnl_Slo-like"/>
</dbReference>
<dbReference type="InterPro" id="IPR003148">
    <property type="entry name" value="RCK_N"/>
</dbReference>
<feature type="region of interest" description="Disordered" evidence="11">
    <location>
        <begin position="1002"/>
        <end position="1030"/>
    </location>
</feature>
<feature type="compositionally biased region" description="Basic and acidic residues" evidence="11">
    <location>
        <begin position="1002"/>
        <end position="1011"/>
    </location>
</feature>
<sequence>MVDGESEVPPLPPRFRFRDLLQGDQTWLNDDNCVLYIFRVLTDPECALKAPERIKCVSKSFVGVNLLGGSTHLMFLANVGNIREQIFRVTFILEIINTVFSISPPENVHPLFLNCWLAKHTLENMINDFHRAIQRTHSAMFNQVLIMISTLLCLIFTCLFDSVYSASSPSPPWATETSTQFIWPSKLLVVIMICVVLLVLPISKFWPYLWMERQKTEGTTVDTLRTLPTTAQTEEACGALCVSSITIDPADGFLNEFYAHPNLQDYYVIILCPAEMDAPVRRVLQIPLWSQRSSTSRAPLDNAEGCFILSSRCEVDRTAADHQTILRAWAVKDFAPGCPIYVQILKPENKFHVKFADHVVCEEEFKYALLALNCICPATSTLITLLVHTSQGLEGQQSPEEWHRIYGRCSGNEVYNIVLKDSVFFTEYEGKSFTYASFHAQKKYGICLIGVCRGESKTILLNPGRQYTMNASDTCFYISITKEENSTFKFHRECSKKNSKSNLPVQHMLASMGTVAIDLQDTSAPVSRSSTLSVPADPLKPNSKRPSIGPVLEVPSEDDVSCWGDQSNDGYIMGYPPNLPYIGSSQTFCHLLKEKMPYCCLRLEKKCRHNQCEDAKAYKTAGNGLYNFILPLIRASYRPRKELKPIILLLDNLPDVQFLETICWFPMVYYMVGSLDSLDDLLRCGVSLAANMVVVDKESTMSAEEDYMADAKTIVNVQTLFRLFSSLNIITELTHPANMRFMQFRAKDRYSQGLSKLEKKEKMKGSNLAFMFRLPFAAGRVFSIGMLDTLLYQSFVKDYVIAITRLLLGLDTTPGSGFLCAMEITEDDLWLQTYGRLYQKLCSTVGDIPIGIYRTEFQMNESLELSQSQLSVNMDDLEEVKEQRDGSQNFRTSESSDSKQPLLLRRKSLQWTRYLSRKSPRQGPGAERGFRQRCGRLPRSERQELAELVKKRMQNLGLSSTGYDDMNDSHSFHSYVLINPPPDTRLELHDTVYIIREDPFSFDSKDVDSRKSSVGNTSWTGDSQQLESQV</sequence>
<feature type="compositionally biased region" description="Polar residues" evidence="11">
    <location>
        <begin position="886"/>
        <end position="899"/>
    </location>
</feature>
<dbReference type="Ensembl" id="ENSAMXT00000039232.1">
    <property type="protein sequence ID" value="ENSAMXP00000032386.1"/>
    <property type="gene ID" value="ENSAMXG00000031790.1"/>
</dbReference>
<feature type="region of interest" description="Disordered" evidence="11">
    <location>
        <begin position="528"/>
        <end position="550"/>
    </location>
</feature>
<evidence type="ECO:0000313" key="14">
    <source>
        <dbReference type="Ensembl" id="ENSAMXP00000032386.1"/>
    </source>
</evidence>
<feature type="region of interest" description="Disordered" evidence="11">
    <location>
        <begin position="915"/>
        <end position="937"/>
    </location>
</feature>
<dbReference type="AlphaFoldDB" id="A0A3B1IRM8"/>
<reference evidence="14" key="3">
    <citation type="submission" date="2025-08" db="UniProtKB">
        <authorList>
            <consortium name="Ensembl"/>
        </authorList>
    </citation>
    <scope>IDENTIFICATION</scope>
</reference>
<evidence type="ECO:0000256" key="8">
    <source>
        <dbReference type="ARBA" id="ARBA00023065"/>
    </source>
</evidence>
<reference evidence="15" key="1">
    <citation type="submission" date="2013-03" db="EMBL/GenBank/DDBJ databases">
        <authorList>
            <person name="Jeffery W."/>
            <person name="Warren W."/>
            <person name="Wilson R.K."/>
        </authorList>
    </citation>
    <scope>NUCLEOTIDE SEQUENCE</scope>
    <source>
        <strain evidence="15">female</strain>
    </source>
</reference>
<reference evidence="14" key="4">
    <citation type="submission" date="2025-09" db="UniProtKB">
        <authorList>
            <consortium name="Ensembl"/>
        </authorList>
    </citation>
    <scope>IDENTIFICATION</scope>
</reference>
<feature type="region of interest" description="Disordered" evidence="11">
    <location>
        <begin position="881"/>
        <end position="900"/>
    </location>
</feature>
<evidence type="ECO:0000256" key="5">
    <source>
        <dbReference type="ARBA" id="ARBA00022826"/>
    </source>
</evidence>
<dbReference type="GeneTree" id="ENSGT00940000158746"/>
<evidence type="ECO:0000259" key="13">
    <source>
        <dbReference type="PROSITE" id="PS51201"/>
    </source>
</evidence>
<evidence type="ECO:0000313" key="15">
    <source>
        <dbReference type="Proteomes" id="UP000018467"/>
    </source>
</evidence>
<keyword evidence="8" id="KW-0406">Ion transport</keyword>
<comment type="subcellular location">
    <subcellularLocation>
        <location evidence="1">Membrane</location>
        <topology evidence="1">Multi-pass membrane protein</topology>
    </subcellularLocation>
</comment>
<dbReference type="GO" id="GO:0005228">
    <property type="term" value="F:intracellular sodium-activated potassium channel activity"/>
    <property type="evidence" value="ECO:0007669"/>
    <property type="project" value="TreeGrafter"/>
</dbReference>
<dbReference type="Bgee" id="ENSAMXG00000031790">
    <property type="expression patterns" value="Expressed in bone element"/>
</dbReference>
<feature type="transmembrane region" description="Helical" evidence="12">
    <location>
        <begin position="144"/>
        <end position="167"/>
    </location>
</feature>
<keyword evidence="6" id="KW-0630">Potassium</keyword>
<evidence type="ECO:0000256" key="7">
    <source>
        <dbReference type="ARBA" id="ARBA00022989"/>
    </source>
</evidence>
<feature type="transmembrane region" description="Helical" evidence="12">
    <location>
        <begin position="187"/>
        <end position="206"/>
    </location>
</feature>
<keyword evidence="7 12" id="KW-1133">Transmembrane helix</keyword>
<evidence type="ECO:0000256" key="4">
    <source>
        <dbReference type="ARBA" id="ARBA00022692"/>
    </source>
</evidence>
<evidence type="ECO:0000256" key="11">
    <source>
        <dbReference type="SAM" id="MobiDB-lite"/>
    </source>
</evidence>
<organism evidence="14 15">
    <name type="scientific">Astyanax mexicanus</name>
    <name type="common">Blind cave fish</name>
    <name type="synonym">Astyanax fasciatus mexicanus</name>
    <dbReference type="NCBI Taxonomy" id="7994"/>
    <lineage>
        <taxon>Eukaryota</taxon>
        <taxon>Metazoa</taxon>
        <taxon>Chordata</taxon>
        <taxon>Craniata</taxon>
        <taxon>Vertebrata</taxon>
        <taxon>Euteleostomi</taxon>
        <taxon>Actinopterygii</taxon>
        <taxon>Neopterygii</taxon>
        <taxon>Teleostei</taxon>
        <taxon>Ostariophysi</taxon>
        <taxon>Characiformes</taxon>
        <taxon>Characoidei</taxon>
        <taxon>Acestrorhamphidae</taxon>
        <taxon>Acestrorhamphinae</taxon>
        <taxon>Astyanax</taxon>
    </lineage>
</organism>
<keyword evidence="2" id="KW-0813">Transport</keyword>
<keyword evidence="10" id="KW-0407">Ion channel</keyword>
<dbReference type="GO" id="GO:0005886">
    <property type="term" value="C:plasma membrane"/>
    <property type="evidence" value="ECO:0007669"/>
    <property type="project" value="TreeGrafter"/>
</dbReference>
<evidence type="ECO:0000256" key="6">
    <source>
        <dbReference type="ARBA" id="ARBA00022958"/>
    </source>
</evidence>
<dbReference type="STRING" id="7994.ENSAMXP00000032386"/>
<dbReference type="Gene3D" id="3.40.50.720">
    <property type="entry name" value="NAD(P)-binding Rossmann-like Domain"/>
    <property type="match status" value="1"/>
</dbReference>
<dbReference type="PROSITE" id="PS51201">
    <property type="entry name" value="RCK_N"/>
    <property type="match status" value="1"/>
</dbReference>
<keyword evidence="9 12" id="KW-0472">Membrane</keyword>
<keyword evidence="3" id="KW-0633">Potassium transport</keyword>
<dbReference type="Pfam" id="PF03493">
    <property type="entry name" value="BK_channel_a"/>
    <property type="match status" value="1"/>
</dbReference>
<protein>
    <submittedName>
        <fullName evidence="14">Potassium sodium-activated channel subfamily T member 2</fullName>
    </submittedName>
</protein>
<keyword evidence="5" id="KW-0631">Potassium channel</keyword>
<proteinExistence type="predicted"/>
<dbReference type="GO" id="GO:0015271">
    <property type="term" value="F:outward rectifier potassium channel activity"/>
    <property type="evidence" value="ECO:0007669"/>
    <property type="project" value="TreeGrafter"/>
</dbReference>
<evidence type="ECO:0000256" key="2">
    <source>
        <dbReference type="ARBA" id="ARBA00022448"/>
    </source>
</evidence>
<evidence type="ECO:0000256" key="10">
    <source>
        <dbReference type="ARBA" id="ARBA00023303"/>
    </source>
</evidence>
<dbReference type="InParanoid" id="A0A3B1IRM8"/>